<comment type="function">
    <text evidence="7">May play a role in DNA repair. It seems to be involved in an RecBC-independent recombinational process of DNA repair. It may act with RecF and RecO.</text>
</comment>
<organism evidence="9 10">
    <name type="scientific">Aliidiomarina shirensis</name>
    <dbReference type="NCBI Taxonomy" id="1048642"/>
    <lineage>
        <taxon>Bacteria</taxon>
        <taxon>Pseudomonadati</taxon>
        <taxon>Pseudomonadota</taxon>
        <taxon>Gammaproteobacteria</taxon>
        <taxon>Alteromonadales</taxon>
        <taxon>Idiomarinaceae</taxon>
        <taxon>Aliidiomarina</taxon>
    </lineage>
</organism>
<feature type="domain" description="Toprim" evidence="8">
    <location>
        <begin position="82"/>
        <end position="177"/>
    </location>
</feature>
<dbReference type="HAMAP" id="MF_00017">
    <property type="entry name" value="RecR"/>
    <property type="match status" value="1"/>
</dbReference>
<dbReference type="EMBL" id="PIPP01000002">
    <property type="protein sequence ID" value="RUO37241.1"/>
    <property type="molecule type" value="Genomic_DNA"/>
</dbReference>
<dbReference type="SMART" id="SM00493">
    <property type="entry name" value="TOPRIM"/>
    <property type="match status" value="1"/>
</dbReference>
<dbReference type="CDD" id="cd01025">
    <property type="entry name" value="TOPRIM_recR"/>
    <property type="match status" value="1"/>
</dbReference>
<name>A0A432WTY2_9GAMM</name>
<dbReference type="GO" id="GO:0003677">
    <property type="term" value="F:DNA binding"/>
    <property type="evidence" value="ECO:0007669"/>
    <property type="project" value="UniProtKB-UniRule"/>
</dbReference>
<keyword evidence="2 7" id="KW-0227">DNA damage</keyword>
<evidence type="ECO:0000256" key="3">
    <source>
        <dbReference type="ARBA" id="ARBA00022771"/>
    </source>
</evidence>
<evidence type="ECO:0000256" key="5">
    <source>
        <dbReference type="ARBA" id="ARBA00023172"/>
    </source>
</evidence>
<evidence type="ECO:0000256" key="4">
    <source>
        <dbReference type="ARBA" id="ARBA00022833"/>
    </source>
</evidence>
<dbReference type="GO" id="GO:0006310">
    <property type="term" value="P:DNA recombination"/>
    <property type="evidence" value="ECO:0007669"/>
    <property type="project" value="UniProtKB-UniRule"/>
</dbReference>
<evidence type="ECO:0000256" key="6">
    <source>
        <dbReference type="ARBA" id="ARBA00023204"/>
    </source>
</evidence>
<dbReference type="InterPro" id="IPR000093">
    <property type="entry name" value="DNA_Rcmb_RecR"/>
</dbReference>
<dbReference type="FunFam" id="3.40.1360.10:FF:000001">
    <property type="entry name" value="Recombination protein RecR"/>
    <property type="match status" value="1"/>
</dbReference>
<dbReference type="OrthoDB" id="9802672at2"/>
<dbReference type="PANTHER" id="PTHR30446:SF0">
    <property type="entry name" value="RECOMBINATION PROTEIN RECR"/>
    <property type="match status" value="1"/>
</dbReference>
<comment type="caution">
    <text evidence="9">The sequence shown here is derived from an EMBL/GenBank/DDBJ whole genome shotgun (WGS) entry which is preliminary data.</text>
</comment>
<dbReference type="Gene3D" id="3.40.1360.10">
    <property type="match status" value="1"/>
</dbReference>
<proteinExistence type="inferred from homology"/>
<feature type="zinc finger region" description="C4-type" evidence="7">
    <location>
        <begin position="58"/>
        <end position="73"/>
    </location>
</feature>
<keyword evidence="6 7" id="KW-0234">DNA repair</keyword>
<dbReference type="AlphaFoldDB" id="A0A432WTY2"/>
<dbReference type="Gene3D" id="1.10.8.420">
    <property type="entry name" value="RecR Domain 1"/>
    <property type="match status" value="1"/>
</dbReference>
<dbReference type="InterPro" id="IPR023627">
    <property type="entry name" value="Rcmb_RecR"/>
</dbReference>
<dbReference type="InterPro" id="IPR034137">
    <property type="entry name" value="TOPRIM_RecR"/>
</dbReference>
<keyword evidence="4 7" id="KW-0862">Zinc</keyword>
<dbReference type="PROSITE" id="PS50880">
    <property type="entry name" value="TOPRIM"/>
    <property type="match status" value="1"/>
</dbReference>
<dbReference type="InterPro" id="IPR006171">
    <property type="entry name" value="TOPRIM_dom"/>
</dbReference>
<evidence type="ECO:0000256" key="2">
    <source>
        <dbReference type="ARBA" id="ARBA00022763"/>
    </source>
</evidence>
<dbReference type="PANTHER" id="PTHR30446">
    <property type="entry name" value="RECOMBINATION PROTEIN RECR"/>
    <property type="match status" value="1"/>
</dbReference>
<dbReference type="SUPFAM" id="SSF111304">
    <property type="entry name" value="Recombination protein RecR"/>
    <property type="match status" value="1"/>
</dbReference>
<gene>
    <name evidence="7" type="primary">recR</name>
    <name evidence="9" type="ORF">CWE13_04555</name>
</gene>
<dbReference type="InterPro" id="IPR015967">
    <property type="entry name" value="Rcmb_RecR_Znf"/>
</dbReference>
<keyword evidence="1 7" id="KW-0479">Metal-binding</keyword>
<accession>A0A432WTY2</accession>
<evidence type="ECO:0000313" key="9">
    <source>
        <dbReference type="EMBL" id="RUO37241.1"/>
    </source>
</evidence>
<evidence type="ECO:0000256" key="7">
    <source>
        <dbReference type="HAMAP-Rule" id="MF_00017"/>
    </source>
</evidence>
<keyword evidence="10" id="KW-1185">Reference proteome</keyword>
<dbReference type="Gene3D" id="6.10.250.240">
    <property type="match status" value="1"/>
</dbReference>
<dbReference type="GO" id="GO:0008270">
    <property type="term" value="F:zinc ion binding"/>
    <property type="evidence" value="ECO:0007669"/>
    <property type="project" value="UniProtKB-KW"/>
</dbReference>
<keyword evidence="5 7" id="KW-0233">DNA recombination</keyword>
<comment type="similarity">
    <text evidence="7">Belongs to the RecR family.</text>
</comment>
<sequence length="200" mass="21418">MKAFSPAIAALIESLRILPGVGQKTAQRMAFQLLERHRDGAGKLASALNHALEVVGRCQRCRTLTEGDTCSICDNQARAAEGTVCIVESPADVLAVEQTSQYKGQYFVLMGRLSPLDGIGPADIGLDLLEKRFQDGGINEVILATNPTMEGDTTAHFIADLAARYNINATRIAHGVPVGGELEYVDHTTLGHAFSGRKSL</sequence>
<dbReference type="GO" id="GO:0006281">
    <property type="term" value="P:DNA repair"/>
    <property type="evidence" value="ECO:0007669"/>
    <property type="project" value="UniProtKB-UniRule"/>
</dbReference>
<dbReference type="Proteomes" id="UP000286934">
    <property type="component" value="Unassembled WGS sequence"/>
</dbReference>
<dbReference type="RefSeq" id="WP_126806322.1">
    <property type="nucleotide sequence ID" value="NZ_PIPP01000002.1"/>
</dbReference>
<evidence type="ECO:0000259" key="8">
    <source>
        <dbReference type="PROSITE" id="PS50880"/>
    </source>
</evidence>
<protein>
    <recommendedName>
        <fullName evidence="7">Recombination protein RecR</fullName>
    </recommendedName>
</protein>
<keyword evidence="3 7" id="KW-0863">Zinc-finger</keyword>
<reference evidence="10" key="1">
    <citation type="journal article" date="2018" name="Front. Microbiol.">
        <title>Genome-Based Analysis Reveals the Taxonomy and Diversity of the Family Idiomarinaceae.</title>
        <authorList>
            <person name="Liu Y."/>
            <person name="Lai Q."/>
            <person name="Shao Z."/>
        </authorList>
    </citation>
    <scope>NUCLEOTIDE SEQUENCE [LARGE SCALE GENOMIC DNA]</scope>
    <source>
        <strain evidence="10">AIS</strain>
    </source>
</reference>
<dbReference type="Pfam" id="PF02132">
    <property type="entry name" value="RecR_ZnF"/>
    <property type="match status" value="1"/>
</dbReference>
<evidence type="ECO:0000256" key="1">
    <source>
        <dbReference type="ARBA" id="ARBA00022723"/>
    </source>
</evidence>
<evidence type="ECO:0000313" key="10">
    <source>
        <dbReference type="Proteomes" id="UP000286934"/>
    </source>
</evidence>
<dbReference type="NCBIfam" id="TIGR00615">
    <property type="entry name" value="recR"/>
    <property type="match status" value="1"/>
</dbReference>
<dbReference type="Pfam" id="PF21176">
    <property type="entry name" value="RecR_HhH"/>
    <property type="match status" value="1"/>
</dbReference>
<dbReference type="Pfam" id="PF21175">
    <property type="entry name" value="RecR_C"/>
    <property type="match status" value="1"/>
</dbReference>
<dbReference type="Pfam" id="PF13662">
    <property type="entry name" value="Toprim_4"/>
    <property type="match status" value="1"/>
</dbReference>